<name>C6M6L0_NEISI</name>
<organism evidence="1 2">
    <name type="scientific">Neisseria sicca ATCC 29256</name>
    <dbReference type="NCBI Taxonomy" id="547045"/>
    <lineage>
        <taxon>Bacteria</taxon>
        <taxon>Pseudomonadati</taxon>
        <taxon>Pseudomonadota</taxon>
        <taxon>Betaproteobacteria</taxon>
        <taxon>Neisseriales</taxon>
        <taxon>Neisseriaceae</taxon>
        <taxon>Neisseria</taxon>
    </lineage>
</organism>
<gene>
    <name evidence="1" type="ORF">NEISICOT_02162</name>
</gene>
<accession>C6M6L0</accession>
<proteinExistence type="predicted"/>
<evidence type="ECO:0000313" key="1">
    <source>
        <dbReference type="EMBL" id="EET43981.1"/>
    </source>
</evidence>
<comment type="caution">
    <text evidence="1">The sequence shown here is derived from an EMBL/GenBank/DDBJ whole genome shotgun (WGS) entry which is preliminary data.</text>
</comment>
<dbReference type="EMBL" id="ACKO02000013">
    <property type="protein sequence ID" value="EET43981.1"/>
    <property type="molecule type" value="Genomic_DNA"/>
</dbReference>
<dbReference type="AlphaFoldDB" id="C6M6L0"/>
<dbReference type="Proteomes" id="UP000005365">
    <property type="component" value="Unassembled WGS sequence"/>
</dbReference>
<evidence type="ECO:0000313" key="2">
    <source>
        <dbReference type="Proteomes" id="UP000005365"/>
    </source>
</evidence>
<keyword evidence="2" id="KW-1185">Reference proteome</keyword>
<reference evidence="1" key="1">
    <citation type="submission" date="2009-07" db="EMBL/GenBank/DDBJ databases">
        <authorList>
            <person name="Weinstock G."/>
            <person name="Sodergren E."/>
            <person name="Clifton S."/>
            <person name="Fulton L."/>
            <person name="Fulton B."/>
            <person name="Courtney L."/>
            <person name="Fronick C."/>
            <person name="Harrison M."/>
            <person name="Strong C."/>
            <person name="Farmer C."/>
            <person name="Delahaunty K."/>
            <person name="Markovic C."/>
            <person name="Hall O."/>
            <person name="Minx P."/>
            <person name="Tomlinson C."/>
            <person name="Mitreva M."/>
            <person name="Nelson J."/>
            <person name="Hou S."/>
            <person name="Wollam A."/>
            <person name="Pepin K.H."/>
            <person name="Johnson M."/>
            <person name="Bhonagiri V."/>
            <person name="Nash W.E."/>
            <person name="Warren W."/>
            <person name="Chinwalla A."/>
            <person name="Mardis E.R."/>
            <person name="Wilson R.K."/>
        </authorList>
    </citation>
    <scope>NUCLEOTIDE SEQUENCE [LARGE SCALE GENOMIC DNA]</scope>
    <source>
        <strain evidence="1">ATCC 29256</strain>
    </source>
</reference>
<protein>
    <submittedName>
        <fullName evidence="1">Uncharacterized protein</fullName>
    </submittedName>
</protein>
<sequence>MDINLTLFVIVFVWVIQMKIWQVRSRAVQFCFQGLGIFNGLFVN</sequence>